<evidence type="ECO:0000313" key="2">
    <source>
        <dbReference type="EMBL" id="GAP33995.1"/>
    </source>
</evidence>
<dbReference type="Proteomes" id="UP000037660">
    <property type="component" value="Unassembled WGS sequence"/>
</dbReference>
<sequence>MDAAKYFIRGVTLLATDPGLQEALSRVYESSERPRCMCVRGGVEMYIAKHGEYVVKRMPGTGDMHHPTCQSFEPEPGLSGLGELVGEAIVEHNPDHVEIRTDFPFSRVSGKAMPRGEANGEPPAVNAPRKRMSLRAVLHFLYHRAGLNRWYPAMEGRRSQGVIKKYLELAAAGVTLKGETLDKRLYVPEPFRVADKEEIGERRRRKLAMLLSPGDDVAYKMAIVIGQFNGAEQSAYGRKLLVKHMPDVPLYMESKAWERAERAYAATLQARDADLERKPMVVMAALIYAKREHLYQVDSLSMTLVSDQWIPLEGLHELPLVEELQRQGRAFLKPLRFDAKSGACFPNALLLDTEGGPFPLHVVSAFLDPKEQSAKEKAVQAAGGDAWVWRTDQALPALPPRAGSGTALAGSNAARGQRVSEVG</sequence>
<reference evidence="3" key="1">
    <citation type="submission" date="2015-07" db="EMBL/GenBank/DDBJ databases">
        <title>Discovery of a poly(ethylene terephthalate assimilation.</title>
        <authorList>
            <person name="Yoshida S."/>
            <person name="Hiraga K."/>
            <person name="Takehana T."/>
            <person name="Taniguchi I."/>
            <person name="Yamaji H."/>
            <person name="Maeda Y."/>
            <person name="Toyohara K."/>
            <person name="Miyamoto K."/>
            <person name="Kimura Y."/>
            <person name="Oda K."/>
        </authorList>
    </citation>
    <scope>NUCLEOTIDE SEQUENCE [LARGE SCALE GENOMIC DNA]</scope>
    <source>
        <strain evidence="3">NBRC 110686 / TISTR 2288 / 201-F6</strain>
    </source>
</reference>
<reference evidence="2 3" key="2">
    <citation type="journal article" date="2016" name="Science">
        <title>A bacterium that degrades and assimilates poly(ethylene terephthalate).</title>
        <authorList>
            <person name="Yoshida S."/>
            <person name="Hiraga K."/>
            <person name="Takehana T."/>
            <person name="Taniguchi I."/>
            <person name="Yamaji H."/>
            <person name="Maeda Y."/>
            <person name="Toyohara K."/>
            <person name="Miyamoto K."/>
            <person name="Kimura Y."/>
            <person name="Oda K."/>
        </authorList>
    </citation>
    <scope>NUCLEOTIDE SEQUENCE [LARGE SCALE GENOMIC DNA]</scope>
    <source>
        <strain evidence="3">NBRC 110686 / TISTR 2288 / 201-F6</strain>
    </source>
</reference>
<name>A0A0K8NVN2_PISS1</name>
<evidence type="ECO:0008006" key="4">
    <source>
        <dbReference type="Google" id="ProtNLM"/>
    </source>
</evidence>
<evidence type="ECO:0000256" key="1">
    <source>
        <dbReference type="SAM" id="MobiDB-lite"/>
    </source>
</evidence>
<dbReference type="InterPro" id="IPR009553">
    <property type="entry name" value="DUF1173"/>
</dbReference>
<feature type="region of interest" description="Disordered" evidence="1">
    <location>
        <begin position="399"/>
        <end position="423"/>
    </location>
</feature>
<dbReference type="Pfam" id="PF06666">
    <property type="entry name" value="DUF1173"/>
    <property type="match status" value="1"/>
</dbReference>
<evidence type="ECO:0000313" key="3">
    <source>
        <dbReference type="Proteomes" id="UP000037660"/>
    </source>
</evidence>
<gene>
    <name evidence="2" type="ORF">ISF6_3421</name>
</gene>
<dbReference type="EMBL" id="BBYR01000005">
    <property type="protein sequence ID" value="GAP33995.1"/>
    <property type="molecule type" value="Genomic_DNA"/>
</dbReference>
<accession>A0A0K8NVN2</accession>
<dbReference type="OrthoDB" id="5572968at2"/>
<protein>
    <recommendedName>
        <fullName evidence="4">DUF1173 domain-containing protein</fullName>
    </recommendedName>
</protein>
<organism evidence="2 3">
    <name type="scientific">Piscinibacter sakaiensis</name>
    <name type="common">Ideonella sakaiensis</name>
    <dbReference type="NCBI Taxonomy" id="1547922"/>
    <lineage>
        <taxon>Bacteria</taxon>
        <taxon>Pseudomonadati</taxon>
        <taxon>Pseudomonadota</taxon>
        <taxon>Betaproteobacteria</taxon>
        <taxon>Burkholderiales</taxon>
        <taxon>Sphaerotilaceae</taxon>
        <taxon>Piscinibacter</taxon>
    </lineage>
</organism>
<dbReference type="RefSeq" id="WP_054018193.1">
    <property type="nucleotide sequence ID" value="NZ_BBYR01000005.1"/>
</dbReference>
<dbReference type="STRING" id="1547922.ISF6_3421"/>
<comment type="caution">
    <text evidence="2">The sequence shown here is derived from an EMBL/GenBank/DDBJ whole genome shotgun (WGS) entry which is preliminary data.</text>
</comment>
<keyword evidence="3" id="KW-1185">Reference proteome</keyword>
<dbReference type="AlphaFoldDB" id="A0A0K8NVN2"/>
<proteinExistence type="predicted"/>